<protein>
    <submittedName>
        <fullName evidence="5">4-hydroxy-tetrahydrodipicolinate synthase</fullName>
    </submittedName>
</protein>
<dbReference type="OrthoDB" id="9778880at2"/>
<dbReference type="Pfam" id="PF00701">
    <property type="entry name" value="DHDPS"/>
    <property type="match status" value="1"/>
</dbReference>
<evidence type="ECO:0000313" key="6">
    <source>
        <dbReference type="Proteomes" id="UP000295620"/>
    </source>
</evidence>
<dbReference type="PRINTS" id="PR00146">
    <property type="entry name" value="DHPICSNTHASE"/>
</dbReference>
<dbReference type="AlphaFoldDB" id="A0A4R6SS87"/>
<feature type="active site" description="Proton donor/acceptor" evidence="3">
    <location>
        <position position="136"/>
    </location>
</feature>
<name>A0A4R6SS87_9SPHI</name>
<dbReference type="CDD" id="cd00408">
    <property type="entry name" value="DHDPS-like"/>
    <property type="match status" value="1"/>
</dbReference>
<dbReference type="SMART" id="SM01130">
    <property type="entry name" value="DHDPS"/>
    <property type="match status" value="1"/>
</dbReference>
<dbReference type="InterPro" id="IPR002220">
    <property type="entry name" value="DapA-like"/>
</dbReference>
<dbReference type="PANTHER" id="PTHR12128">
    <property type="entry name" value="DIHYDRODIPICOLINATE SYNTHASE"/>
    <property type="match status" value="1"/>
</dbReference>
<evidence type="ECO:0000256" key="1">
    <source>
        <dbReference type="ARBA" id="ARBA00023239"/>
    </source>
</evidence>
<dbReference type="PIRSF" id="PIRSF001365">
    <property type="entry name" value="DHDPS"/>
    <property type="match status" value="1"/>
</dbReference>
<dbReference type="RefSeq" id="WP_133578091.1">
    <property type="nucleotide sequence ID" value="NZ_SNYC01000008.1"/>
</dbReference>
<organism evidence="5 6">
    <name type="scientific">Pedobacter metabolipauper</name>
    <dbReference type="NCBI Taxonomy" id="425513"/>
    <lineage>
        <taxon>Bacteria</taxon>
        <taxon>Pseudomonadati</taxon>
        <taxon>Bacteroidota</taxon>
        <taxon>Sphingobacteriia</taxon>
        <taxon>Sphingobacteriales</taxon>
        <taxon>Sphingobacteriaceae</taxon>
        <taxon>Pedobacter</taxon>
    </lineage>
</organism>
<keyword evidence="1 2" id="KW-0456">Lyase</keyword>
<evidence type="ECO:0000256" key="4">
    <source>
        <dbReference type="PIRSR" id="PIRSR001365-2"/>
    </source>
</evidence>
<dbReference type="PANTHER" id="PTHR12128:SF72">
    <property type="entry name" value="DIHYDRODIPICOLINATE SYNTHASE"/>
    <property type="match status" value="1"/>
</dbReference>
<dbReference type="EMBL" id="SNYC01000008">
    <property type="protein sequence ID" value="TDQ06641.1"/>
    <property type="molecule type" value="Genomic_DNA"/>
</dbReference>
<evidence type="ECO:0000256" key="2">
    <source>
        <dbReference type="PIRNR" id="PIRNR001365"/>
    </source>
</evidence>
<feature type="binding site" evidence="4">
    <location>
        <position position="206"/>
    </location>
    <ligand>
        <name>pyruvate</name>
        <dbReference type="ChEBI" id="CHEBI:15361"/>
    </ligand>
</feature>
<dbReference type="Gene3D" id="3.20.20.70">
    <property type="entry name" value="Aldolase class I"/>
    <property type="match status" value="1"/>
</dbReference>
<comment type="caution">
    <text evidence="5">The sequence shown here is derived from an EMBL/GenBank/DDBJ whole genome shotgun (WGS) entry which is preliminary data.</text>
</comment>
<dbReference type="Proteomes" id="UP000295620">
    <property type="component" value="Unassembled WGS sequence"/>
</dbReference>
<evidence type="ECO:0000313" key="5">
    <source>
        <dbReference type="EMBL" id="TDQ06641.1"/>
    </source>
</evidence>
<keyword evidence="6" id="KW-1185">Reference proteome</keyword>
<dbReference type="InterPro" id="IPR013785">
    <property type="entry name" value="Aldolase_TIM"/>
</dbReference>
<dbReference type="GO" id="GO:0008840">
    <property type="term" value="F:4-hydroxy-tetrahydrodipicolinate synthase activity"/>
    <property type="evidence" value="ECO:0007669"/>
    <property type="project" value="TreeGrafter"/>
</dbReference>
<comment type="similarity">
    <text evidence="2">Belongs to the DapA family.</text>
</comment>
<feature type="active site" description="Schiff-base intermediate with substrate" evidence="3">
    <location>
        <position position="164"/>
    </location>
</feature>
<dbReference type="SUPFAM" id="SSF51569">
    <property type="entry name" value="Aldolase"/>
    <property type="match status" value="1"/>
</dbReference>
<sequence length="311" mass="34390">MSIKWSGVFPAVTTKFTDEDQLDFNAFDKNIAAQLEAGAEGLILGGSLGEASVLTNEEKFELLAHTVKLVAGKVPVLLNIAEATTKAAIETAKKAKELGAGGLMLLPPMRYYADIEETLTFFIAVAESTTLPIMIYNNPVDYKIAVTLDMFEELAKYSNIQAVKESTRDVSNVTRMINRFGDRFKIFTGVDPLAMESLVMGADGWVAGLVDAFPKETVAIYRLVKENRIAEALKIYRWFLPVLELDIHPKLVQYIKLAETATGIGTENVRAPRLKLKGEERERVIKIISDALADRPVLPENSWGILETHTV</sequence>
<evidence type="ECO:0000256" key="3">
    <source>
        <dbReference type="PIRSR" id="PIRSR001365-1"/>
    </source>
</evidence>
<gene>
    <name evidence="5" type="ORF">ATK78_4300</name>
</gene>
<proteinExistence type="inferred from homology"/>
<accession>A0A4R6SS87</accession>
<reference evidence="5 6" key="1">
    <citation type="submission" date="2019-03" db="EMBL/GenBank/DDBJ databases">
        <title>Genomic Encyclopedia of Archaeal and Bacterial Type Strains, Phase II (KMG-II): from individual species to whole genera.</title>
        <authorList>
            <person name="Goeker M."/>
        </authorList>
    </citation>
    <scope>NUCLEOTIDE SEQUENCE [LARGE SCALE GENOMIC DNA]</scope>
    <source>
        <strain evidence="5 6">DSM 19035</strain>
    </source>
</reference>